<accession>A0A833QYY4</accession>
<evidence type="ECO:0000313" key="2">
    <source>
        <dbReference type="EMBL" id="KAF3327124.1"/>
    </source>
</evidence>
<evidence type="ECO:0000313" key="3">
    <source>
        <dbReference type="Proteomes" id="UP000623129"/>
    </source>
</evidence>
<proteinExistence type="predicted"/>
<dbReference type="AlphaFoldDB" id="A0A833QYY4"/>
<sequence length="135" mass="15238">MWEFRVDIWRYAIPLTVKIFVSYLLLKDKILTREVMIRGNFNCPDNACSLCETGNLESALHLFFQCPYSLDIWNRVNNSMGCDILVQGNSVQEIWRRVTGSSTILSCEADGKDSFRLLAGSFGDSATTGSLKTEL</sequence>
<keyword evidence="3" id="KW-1185">Reference proteome</keyword>
<organism evidence="2 3">
    <name type="scientific">Carex littledalei</name>
    <dbReference type="NCBI Taxonomy" id="544730"/>
    <lineage>
        <taxon>Eukaryota</taxon>
        <taxon>Viridiplantae</taxon>
        <taxon>Streptophyta</taxon>
        <taxon>Embryophyta</taxon>
        <taxon>Tracheophyta</taxon>
        <taxon>Spermatophyta</taxon>
        <taxon>Magnoliopsida</taxon>
        <taxon>Liliopsida</taxon>
        <taxon>Poales</taxon>
        <taxon>Cyperaceae</taxon>
        <taxon>Cyperoideae</taxon>
        <taxon>Cariceae</taxon>
        <taxon>Carex</taxon>
        <taxon>Carex subgen. Euthyceras</taxon>
    </lineage>
</organism>
<name>A0A833QYY4_9POAL</name>
<comment type="caution">
    <text evidence="2">The sequence shown here is derived from an EMBL/GenBank/DDBJ whole genome shotgun (WGS) entry which is preliminary data.</text>
</comment>
<feature type="domain" description="Reverse transcriptase zinc-binding" evidence="1">
    <location>
        <begin position="8"/>
        <end position="73"/>
    </location>
</feature>
<reference evidence="2" key="1">
    <citation type="submission" date="2020-01" db="EMBL/GenBank/DDBJ databases">
        <title>Genome sequence of Kobresia littledalei, the first chromosome-level genome in the family Cyperaceae.</title>
        <authorList>
            <person name="Qu G."/>
        </authorList>
    </citation>
    <scope>NUCLEOTIDE SEQUENCE</scope>
    <source>
        <strain evidence="2">C.B.Clarke</strain>
        <tissue evidence="2">Leaf</tissue>
    </source>
</reference>
<dbReference type="EMBL" id="SWLB01000017">
    <property type="protein sequence ID" value="KAF3327124.1"/>
    <property type="molecule type" value="Genomic_DNA"/>
</dbReference>
<dbReference type="InterPro" id="IPR026960">
    <property type="entry name" value="RVT-Znf"/>
</dbReference>
<keyword evidence="2" id="KW-0808">Transferase</keyword>
<dbReference type="Proteomes" id="UP000623129">
    <property type="component" value="Unassembled WGS sequence"/>
</dbReference>
<keyword evidence="2" id="KW-0548">Nucleotidyltransferase</keyword>
<protein>
    <submittedName>
        <fullName evidence="2">Zinc-binding in reverse transcriptase</fullName>
    </submittedName>
</protein>
<evidence type="ECO:0000259" key="1">
    <source>
        <dbReference type="Pfam" id="PF13966"/>
    </source>
</evidence>
<gene>
    <name evidence="2" type="ORF">FCM35_KLT07242</name>
</gene>
<dbReference type="GO" id="GO:0003964">
    <property type="term" value="F:RNA-directed DNA polymerase activity"/>
    <property type="evidence" value="ECO:0007669"/>
    <property type="project" value="UniProtKB-KW"/>
</dbReference>
<keyword evidence="2" id="KW-0695">RNA-directed DNA polymerase</keyword>
<dbReference type="Pfam" id="PF13966">
    <property type="entry name" value="zf-RVT"/>
    <property type="match status" value="1"/>
</dbReference>
<dbReference type="OrthoDB" id="681845at2759"/>